<dbReference type="InterPro" id="IPR008925">
    <property type="entry name" value="aa_tRNA-synth_I_cd-bd_sf"/>
</dbReference>
<gene>
    <name evidence="11" type="ORF">AAP_01315</name>
</gene>
<evidence type="ECO:0000259" key="10">
    <source>
        <dbReference type="Pfam" id="PF19269"/>
    </source>
</evidence>
<dbReference type="Gene3D" id="3.40.50.620">
    <property type="entry name" value="HUPs"/>
    <property type="match status" value="1"/>
</dbReference>
<dbReference type="PANTHER" id="PTHR43311">
    <property type="entry name" value="GLUTAMATE--TRNA LIGASE"/>
    <property type="match status" value="1"/>
</dbReference>
<name>A0A168BRE6_9EURO</name>
<evidence type="ECO:0000256" key="7">
    <source>
        <dbReference type="RuleBase" id="RU363037"/>
    </source>
</evidence>
<evidence type="ECO:0000313" key="12">
    <source>
        <dbReference type="Proteomes" id="UP000242877"/>
    </source>
</evidence>
<keyword evidence="3 7" id="KW-0547">Nucleotide-binding</keyword>
<feature type="domain" description="Glutamyl/glutaminyl-tRNA synthetase class Ib catalytic" evidence="9">
    <location>
        <begin position="9"/>
        <end position="251"/>
    </location>
</feature>
<evidence type="ECO:0000256" key="8">
    <source>
        <dbReference type="SAM" id="MobiDB-lite"/>
    </source>
</evidence>
<comment type="similarity">
    <text evidence="1">Belongs to the class-I aminoacyl-tRNA synthetase family. Glutamate--tRNA ligase type 1 subfamily.</text>
</comment>
<evidence type="ECO:0000256" key="1">
    <source>
        <dbReference type="ARBA" id="ARBA00007894"/>
    </source>
</evidence>
<evidence type="ECO:0000256" key="5">
    <source>
        <dbReference type="ARBA" id="ARBA00022917"/>
    </source>
</evidence>
<reference evidence="11 12" key="1">
    <citation type="journal article" date="2016" name="Genome Biol. Evol.">
        <title>Divergent and convergent evolution of fungal pathogenicity.</title>
        <authorList>
            <person name="Shang Y."/>
            <person name="Xiao G."/>
            <person name="Zheng P."/>
            <person name="Cen K."/>
            <person name="Zhan S."/>
            <person name="Wang C."/>
        </authorList>
    </citation>
    <scope>NUCLEOTIDE SEQUENCE [LARGE SCALE GENOMIC DNA]</scope>
    <source>
        <strain evidence="11 12">ARSEF 7405</strain>
    </source>
</reference>
<proteinExistence type="inferred from homology"/>
<feature type="domain" description="Aminoacyl-tRNA synthetase class I anticodon-binding" evidence="10">
    <location>
        <begin position="352"/>
        <end position="439"/>
    </location>
</feature>
<feature type="compositionally biased region" description="Basic and acidic residues" evidence="8">
    <location>
        <begin position="477"/>
        <end position="486"/>
    </location>
</feature>
<dbReference type="GO" id="GO:0005524">
    <property type="term" value="F:ATP binding"/>
    <property type="evidence" value="ECO:0007669"/>
    <property type="project" value="UniProtKB-KW"/>
</dbReference>
<dbReference type="EMBL" id="AZGZ01000004">
    <property type="protein sequence ID" value="KZZ95639.1"/>
    <property type="molecule type" value="Genomic_DNA"/>
</dbReference>
<dbReference type="InterPro" id="IPR014729">
    <property type="entry name" value="Rossmann-like_a/b/a_fold"/>
</dbReference>
<evidence type="ECO:0000256" key="6">
    <source>
        <dbReference type="ARBA" id="ARBA00023146"/>
    </source>
</evidence>
<evidence type="ECO:0000256" key="3">
    <source>
        <dbReference type="ARBA" id="ARBA00022741"/>
    </source>
</evidence>
<dbReference type="Gene3D" id="1.10.10.350">
    <property type="match status" value="1"/>
</dbReference>
<dbReference type="InterPro" id="IPR049940">
    <property type="entry name" value="GluQ/Sye"/>
</dbReference>
<dbReference type="SUPFAM" id="SSF52374">
    <property type="entry name" value="Nucleotidylyl transferase"/>
    <property type="match status" value="1"/>
</dbReference>
<dbReference type="Proteomes" id="UP000242877">
    <property type="component" value="Unassembled WGS sequence"/>
</dbReference>
<accession>A0A168BRE6</accession>
<dbReference type="GO" id="GO:0005739">
    <property type="term" value="C:mitochondrion"/>
    <property type="evidence" value="ECO:0007669"/>
    <property type="project" value="TreeGrafter"/>
</dbReference>
<keyword evidence="12" id="KW-1185">Reference proteome</keyword>
<dbReference type="OrthoDB" id="428822at2759"/>
<dbReference type="InterPro" id="IPR020058">
    <property type="entry name" value="Glu/Gln-tRNA-synth_Ib_cat-dom"/>
</dbReference>
<dbReference type="GO" id="GO:0000049">
    <property type="term" value="F:tRNA binding"/>
    <property type="evidence" value="ECO:0007669"/>
    <property type="project" value="InterPro"/>
</dbReference>
<keyword evidence="4 7" id="KW-0067">ATP-binding</keyword>
<dbReference type="Pfam" id="PF00749">
    <property type="entry name" value="tRNA-synt_1c"/>
    <property type="match status" value="1"/>
</dbReference>
<dbReference type="VEuPathDB" id="FungiDB:AAP_01315"/>
<sequence>MKVLGKVLMSERTALYKSETEKLVASGAAYRCFCTPQRLDELARHHNDLGLPPVYDGACRSISPEEAEERAHKNEPHVIRLKVTKPYPMFEDIIFGKTGFNRSGKKDSASLGSQIGDPILIKSDGHPTYHLANVVDDHHMKITHVIRGTEWMSSTPMHMALYEAFGWKAPDFAHVPLLCDLSGSKLSKRNNDIDISSFRKQGILPEALTNFTALLGWSHSGKSDVLSLDQLRQLFDLRLTKGNTTVAFEKLWFLQKAHSMRYAKEGGPGLDDMVDRVSEAARARFTSEQLSNVLQGRSLNDYIRTIFREGARNYTTPEAFLDANLSFFTNDLKRPSFTHAPSKLTTTGDATPIVPLQNLYTAAAALTFVPESHWNADTHKANIDAYTIDDSSGIDQKLFKKELYHYLRWALSGGTPGIGIPSTMAILGREESIRRLNEAKDLTMEMAEAEGFGANRRVPMGEGNSKHGGCGCGSGNQEEKGKEDRSWMGSLSR</sequence>
<dbReference type="InterPro" id="IPR020751">
    <property type="entry name" value="aa-tRNA-synth_I_codon-bd_sub2"/>
</dbReference>
<organism evidence="11 12">
    <name type="scientific">Ascosphaera apis ARSEF 7405</name>
    <dbReference type="NCBI Taxonomy" id="392613"/>
    <lineage>
        <taxon>Eukaryota</taxon>
        <taxon>Fungi</taxon>
        <taxon>Dikarya</taxon>
        <taxon>Ascomycota</taxon>
        <taxon>Pezizomycotina</taxon>
        <taxon>Eurotiomycetes</taxon>
        <taxon>Eurotiomycetidae</taxon>
        <taxon>Onygenales</taxon>
        <taxon>Ascosphaeraceae</taxon>
        <taxon>Ascosphaera</taxon>
    </lineage>
</organism>
<evidence type="ECO:0000313" key="11">
    <source>
        <dbReference type="EMBL" id="KZZ95639.1"/>
    </source>
</evidence>
<dbReference type="AlphaFoldDB" id="A0A168BRE6"/>
<keyword evidence="2 7" id="KW-0436">Ligase</keyword>
<evidence type="ECO:0000256" key="4">
    <source>
        <dbReference type="ARBA" id="ARBA00022840"/>
    </source>
</evidence>
<dbReference type="InterPro" id="IPR045462">
    <property type="entry name" value="aa-tRNA-synth_I_cd-bd"/>
</dbReference>
<dbReference type="SUPFAM" id="SSF48163">
    <property type="entry name" value="An anticodon-binding domain of class I aminoacyl-tRNA synthetases"/>
    <property type="match status" value="1"/>
</dbReference>
<dbReference type="Pfam" id="PF19269">
    <property type="entry name" value="Anticodon_2"/>
    <property type="match status" value="1"/>
</dbReference>
<feature type="region of interest" description="Disordered" evidence="8">
    <location>
        <begin position="455"/>
        <end position="493"/>
    </location>
</feature>
<dbReference type="GO" id="GO:0004818">
    <property type="term" value="F:glutamate-tRNA ligase activity"/>
    <property type="evidence" value="ECO:0007669"/>
    <property type="project" value="TreeGrafter"/>
</dbReference>
<keyword evidence="5 7" id="KW-0648">Protein biosynthesis</keyword>
<keyword evidence="6 7" id="KW-0030">Aminoacyl-tRNA synthetase</keyword>
<protein>
    <submittedName>
        <fullName evidence="11">Glutamyl-tRNA synthetase family protein</fullName>
    </submittedName>
</protein>
<evidence type="ECO:0000259" key="9">
    <source>
        <dbReference type="Pfam" id="PF00749"/>
    </source>
</evidence>
<dbReference type="PANTHER" id="PTHR43311:SF2">
    <property type="entry name" value="GLUTAMATE--TRNA LIGASE, MITOCHONDRIAL-RELATED"/>
    <property type="match status" value="1"/>
</dbReference>
<comment type="caution">
    <text evidence="11">The sequence shown here is derived from an EMBL/GenBank/DDBJ whole genome shotgun (WGS) entry which is preliminary data.</text>
</comment>
<dbReference type="GO" id="GO:0006424">
    <property type="term" value="P:glutamyl-tRNA aminoacylation"/>
    <property type="evidence" value="ECO:0007669"/>
    <property type="project" value="TreeGrafter"/>
</dbReference>
<evidence type="ECO:0000256" key="2">
    <source>
        <dbReference type="ARBA" id="ARBA00022598"/>
    </source>
</evidence>